<sequence>MKKIFLNSHPFLFYYTDVQNYILYPLDFGNLVVQDYTSGFNGGRFDIKKSPKHAGKKPKLPPINNINEMKKTHASFLSVLKSDDNESPAGVCLPIVPVVSLEYVNSDNHPVMSVWGTTLANQTPRQTRQQVKSKSTTRSHGRVDDCSNLVSLRGKGYEISLQQMKIADDSDENDR</sequence>
<evidence type="ECO:0000313" key="2">
    <source>
        <dbReference type="EMBL" id="KAK6188782.1"/>
    </source>
</evidence>
<keyword evidence="3" id="KW-1185">Reference proteome</keyword>
<organism evidence="2 3">
    <name type="scientific">Patella caerulea</name>
    <name type="common">Rayed Mediterranean limpet</name>
    <dbReference type="NCBI Taxonomy" id="87958"/>
    <lineage>
        <taxon>Eukaryota</taxon>
        <taxon>Metazoa</taxon>
        <taxon>Spiralia</taxon>
        <taxon>Lophotrochozoa</taxon>
        <taxon>Mollusca</taxon>
        <taxon>Gastropoda</taxon>
        <taxon>Patellogastropoda</taxon>
        <taxon>Patelloidea</taxon>
        <taxon>Patellidae</taxon>
        <taxon>Patella</taxon>
    </lineage>
</organism>
<dbReference type="EMBL" id="JAZGQO010000003">
    <property type="protein sequence ID" value="KAK6188782.1"/>
    <property type="molecule type" value="Genomic_DNA"/>
</dbReference>
<accession>A0AAN8K3X5</accession>
<protein>
    <submittedName>
        <fullName evidence="2">Uncharacterized protein</fullName>
    </submittedName>
</protein>
<comment type="caution">
    <text evidence="2">The sequence shown here is derived from an EMBL/GenBank/DDBJ whole genome shotgun (WGS) entry which is preliminary data.</text>
</comment>
<name>A0AAN8K3X5_PATCE</name>
<evidence type="ECO:0000313" key="3">
    <source>
        <dbReference type="Proteomes" id="UP001347796"/>
    </source>
</evidence>
<evidence type="ECO:0000256" key="1">
    <source>
        <dbReference type="SAM" id="MobiDB-lite"/>
    </source>
</evidence>
<feature type="region of interest" description="Disordered" evidence="1">
    <location>
        <begin position="122"/>
        <end position="144"/>
    </location>
</feature>
<proteinExistence type="predicted"/>
<reference evidence="2 3" key="1">
    <citation type="submission" date="2024-01" db="EMBL/GenBank/DDBJ databases">
        <title>The genome of the rayed Mediterranean limpet Patella caerulea (Linnaeus, 1758).</title>
        <authorList>
            <person name="Anh-Thu Weber A."/>
            <person name="Halstead-Nussloch G."/>
        </authorList>
    </citation>
    <scope>NUCLEOTIDE SEQUENCE [LARGE SCALE GENOMIC DNA]</scope>
    <source>
        <strain evidence="2">AATW-2023a</strain>
        <tissue evidence="2">Whole specimen</tissue>
    </source>
</reference>
<dbReference type="Proteomes" id="UP001347796">
    <property type="component" value="Unassembled WGS sequence"/>
</dbReference>
<feature type="compositionally biased region" description="Polar residues" evidence="1">
    <location>
        <begin position="122"/>
        <end position="134"/>
    </location>
</feature>
<dbReference type="AlphaFoldDB" id="A0AAN8K3X5"/>
<gene>
    <name evidence="2" type="ORF">SNE40_004890</name>
</gene>